<organism evidence="1">
    <name type="scientific">marine sediment metagenome</name>
    <dbReference type="NCBI Taxonomy" id="412755"/>
    <lineage>
        <taxon>unclassified sequences</taxon>
        <taxon>metagenomes</taxon>
        <taxon>ecological metagenomes</taxon>
    </lineage>
</organism>
<accession>A0A0F9H416</accession>
<protein>
    <submittedName>
        <fullName evidence="1">Uncharacterized protein</fullName>
    </submittedName>
</protein>
<gene>
    <name evidence="1" type="ORF">LCGC14_2108750</name>
</gene>
<comment type="caution">
    <text evidence="1">The sequence shown here is derived from an EMBL/GenBank/DDBJ whole genome shotgun (WGS) entry which is preliminary data.</text>
</comment>
<sequence length="60" mass="6876">RDRRKKIQKAIDLLDDVLVDEQEAYDNMPENLQDSDKGDTMQTGIDNLQDGKDLLEEVLA</sequence>
<feature type="non-terminal residue" evidence="1">
    <location>
        <position position="1"/>
    </location>
</feature>
<dbReference type="EMBL" id="LAZR01026009">
    <property type="protein sequence ID" value="KKL70057.1"/>
    <property type="molecule type" value="Genomic_DNA"/>
</dbReference>
<name>A0A0F9H416_9ZZZZ</name>
<proteinExistence type="predicted"/>
<reference evidence="1" key="1">
    <citation type="journal article" date="2015" name="Nature">
        <title>Complex archaea that bridge the gap between prokaryotes and eukaryotes.</title>
        <authorList>
            <person name="Spang A."/>
            <person name="Saw J.H."/>
            <person name="Jorgensen S.L."/>
            <person name="Zaremba-Niedzwiedzka K."/>
            <person name="Martijn J."/>
            <person name="Lind A.E."/>
            <person name="van Eijk R."/>
            <person name="Schleper C."/>
            <person name="Guy L."/>
            <person name="Ettema T.J."/>
        </authorList>
    </citation>
    <scope>NUCLEOTIDE SEQUENCE</scope>
</reference>
<dbReference type="AlphaFoldDB" id="A0A0F9H416"/>
<evidence type="ECO:0000313" key="1">
    <source>
        <dbReference type="EMBL" id="KKL70057.1"/>
    </source>
</evidence>